<comment type="caution">
    <text evidence="6">The sequence shown here is derived from an EMBL/GenBank/DDBJ whole genome shotgun (WGS) entry which is preliminary data.</text>
</comment>
<dbReference type="GO" id="GO:0016114">
    <property type="term" value="P:terpenoid biosynthetic process"/>
    <property type="evidence" value="ECO:0007669"/>
    <property type="project" value="InterPro"/>
</dbReference>
<sequence>MINLQFSAVAVSTYHKKKKKKQYHGTRILDDLRISCRAHNHQSTAAILIPHDHVCCPSDEQFNSINKTSLSSIGDEHDDEDSYYKVGAAAGSSTLVLPIRSEGTVPLLVQSSSIGSSAVEQKWVLKEGRKVAVMGYGGAALVQSCLTAAAILTVHGLSITVADADAAAAVDDDRDLIWSLAQHHQLLLTVEEEASNSSSRSRSIFGSQVSRFLSSNGLLHPHRLKWRGMTLPVPEEHSKGAAAAAAAAAAGGLNSKHIASTVLSLISDHQDVFLIM</sequence>
<name>A0AAP0PFZ0_9MAGN</name>
<gene>
    <name evidence="6" type="ORF">Syun_010844</name>
</gene>
<dbReference type="InterPro" id="IPR033248">
    <property type="entry name" value="Transketolase_C"/>
</dbReference>
<dbReference type="Pfam" id="PF02780">
    <property type="entry name" value="Transketolase_C"/>
    <property type="match status" value="1"/>
</dbReference>
<evidence type="ECO:0000256" key="1">
    <source>
        <dbReference type="ARBA" id="ARBA00001946"/>
    </source>
</evidence>
<dbReference type="InterPro" id="IPR009014">
    <property type="entry name" value="Transketo_C/PFOR_II"/>
</dbReference>
<dbReference type="InterPro" id="IPR005477">
    <property type="entry name" value="Dxylulose-5-P_synthase"/>
</dbReference>
<feature type="domain" description="Transketolase C-terminal" evidence="5">
    <location>
        <begin position="124"/>
        <end position="236"/>
    </location>
</feature>
<organism evidence="6 7">
    <name type="scientific">Stephania yunnanensis</name>
    <dbReference type="NCBI Taxonomy" id="152371"/>
    <lineage>
        <taxon>Eukaryota</taxon>
        <taxon>Viridiplantae</taxon>
        <taxon>Streptophyta</taxon>
        <taxon>Embryophyta</taxon>
        <taxon>Tracheophyta</taxon>
        <taxon>Spermatophyta</taxon>
        <taxon>Magnoliopsida</taxon>
        <taxon>Ranunculales</taxon>
        <taxon>Menispermaceae</taxon>
        <taxon>Menispermoideae</taxon>
        <taxon>Cissampelideae</taxon>
        <taxon>Stephania</taxon>
    </lineage>
</organism>
<evidence type="ECO:0000313" key="7">
    <source>
        <dbReference type="Proteomes" id="UP001420932"/>
    </source>
</evidence>
<keyword evidence="4" id="KW-0786">Thiamine pyrophosphate</keyword>
<comment type="cofactor">
    <cofactor evidence="1">
        <name>Mg(2+)</name>
        <dbReference type="ChEBI" id="CHEBI:18420"/>
    </cofactor>
</comment>
<evidence type="ECO:0000256" key="4">
    <source>
        <dbReference type="ARBA" id="ARBA00023052"/>
    </source>
</evidence>
<evidence type="ECO:0000259" key="5">
    <source>
        <dbReference type="Pfam" id="PF02780"/>
    </source>
</evidence>
<accession>A0AAP0PFZ0</accession>
<keyword evidence="7" id="KW-1185">Reference proteome</keyword>
<dbReference type="SUPFAM" id="SSF52922">
    <property type="entry name" value="TK C-terminal domain-like"/>
    <property type="match status" value="1"/>
</dbReference>
<dbReference type="Proteomes" id="UP001420932">
    <property type="component" value="Unassembled WGS sequence"/>
</dbReference>
<reference evidence="6 7" key="1">
    <citation type="submission" date="2024-01" db="EMBL/GenBank/DDBJ databases">
        <title>Genome assemblies of Stephania.</title>
        <authorList>
            <person name="Yang L."/>
        </authorList>
    </citation>
    <scope>NUCLEOTIDE SEQUENCE [LARGE SCALE GENOMIC DNA]</scope>
    <source>
        <strain evidence="6">YNDBR</strain>
        <tissue evidence="6">Leaf</tissue>
    </source>
</reference>
<protein>
    <recommendedName>
        <fullName evidence="5">Transketolase C-terminal domain-containing protein</fullName>
    </recommendedName>
</protein>
<dbReference type="AlphaFoldDB" id="A0AAP0PFZ0"/>
<dbReference type="GO" id="GO:0008661">
    <property type="term" value="F:1-deoxy-D-xylulose-5-phosphate synthase activity"/>
    <property type="evidence" value="ECO:0007669"/>
    <property type="project" value="InterPro"/>
</dbReference>
<evidence type="ECO:0000256" key="3">
    <source>
        <dbReference type="ARBA" id="ARBA00022679"/>
    </source>
</evidence>
<proteinExistence type="predicted"/>
<dbReference type="EMBL" id="JBBNAF010000005">
    <property type="protein sequence ID" value="KAK9141444.1"/>
    <property type="molecule type" value="Genomic_DNA"/>
</dbReference>
<dbReference type="Gene3D" id="3.40.50.920">
    <property type="match status" value="1"/>
</dbReference>
<comment type="subunit">
    <text evidence="2">Homodimer.</text>
</comment>
<dbReference type="PANTHER" id="PTHR43322">
    <property type="entry name" value="1-D-DEOXYXYLULOSE 5-PHOSPHATE SYNTHASE-RELATED"/>
    <property type="match status" value="1"/>
</dbReference>
<dbReference type="PANTHER" id="PTHR43322:SF6">
    <property type="entry name" value="1-DEOXY-D-XYLULOSE-5-PHOSPHATE SYNTHASE"/>
    <property type="match status" value="1"/>
</dbReference>
<evidence type="ECO:0000313" key="6">
    <source>
        <dbReference type="EMBL" id="KAK9141444.1"/>
    </source>
</evidence>
<evidence type="ECO:0000256" key="2">
    <source>
        <dbReference type="ARBA" id="ARBA00011738"/>
    </source>
</evidence>
<keyword evidence="3" id="KW-0808">Transferase</keyword>